<reference evidence="12 13" key="1">
    <citation type="journal article" date="2008" name="Nature">
        <title>The Phaeodactylum genome reveals the evolutionary history of diatom genomes.</title>
        <authorList>
            <person name="Bowler C."/>
            <person name="Allen A.E."/>
            <person name="Badger J.H."/>
            <person name="Grimwood J."/>
            <person name="Jabbari K."/>
            <person name="Kuo A."/>
            <person name="Maheswari U."/>
            <person name="Martens C."/>
            <person name="Maumus F."/>
            <person name="Otillar R.P."/>
            <person name="Rayko E."/>
            <person name="Salamov A."/>
            <person name="Vandepoele K."/>
            <person name="Beszteri B."/>
            <person name="Gruber A."/>
            <person name="Heijde M."/>
            <person name="Katinka M."/>
            <person name="Mock T."/>
            <person name="Valentin K."/>
            <person name="Verret F."/>
            <person name="Berges J.A."/>
            <person name="Brownlee C."/>
            <person name="Cadoret J.P."/>
            <person name="Chiovitti A."/>
            <person name="Choi C.J."/>
            <person name="Coesel S."/>
            <person name="De Martino A."/>
            <person name="Detter J.C."/>
            <person name="Durkin C."/>
            <person name="Falciatore A."/>
            <person name="Fournet J."/>
            <person name="Haruta M."/>
            <person name="Huysman M.J."/>
            <person name="Jenkins B.D."/>
            <person name="Jiroutova K."/>
            <person name="Jorgensen R.E."/>
            <person name="Joubert Y."/>
            <person name="Kaplan A."/>
            <person name="Kroger N."/>
            <person name="Kroth P.G."/>
            <person name="La Roche J."/>
            <person name="Lindquist E."/>
            <person name="Lommer M."/>
            <person name="Martin-Jezequel V."/>
            <person name="Lopez P.J."/>
            <person name="Lucas S."/>
            <person name="Mangogna M."/>
            <person name="McGinnis K."/>
            <person name="Medlin L.K."/>
            <person name="Montsant A."/>
            <person name="Oudot-Le Secq M.P."/>
            <person name="Napoli C."/>
            <person name="Obornik M."/>
            <person name="Parker M.S."/>
            <person name="Petit J.L."/>
            <person name="Porcel B.M."/>
            <person name="Poulsen N."/>
            <person name="Robison M."/>
            <person name="Rychlewski L."/>
            <person name="Rynearson T.A."/>
            <person name="Schmutz J."/>
            <person name="Shapiro H."/>
            <person name="Siaut M."/>
            <person name="Stanley M."/>
            <person name="Sussman M.R."/>
            <person name="Taylor A.R."/>
            <person name="Vardi A."/>
            <person name="von Dassow P."/>
            <person name="Vyverman W."/>
            <person name="Willis A."/>
            <person name="Wyrwicz L.S."/>
            <person name="Rokhsar D.S."/>
            <person name="Weissenbach J."/>
            <person name="Armbrust E.V."/>
            <person name="Green B.R."/>
            <person name="Van de Peer Y."/>
            <person name="Grigoriev I.V."/>
        </authorList>
    </citation>
    <scope>NUCLEOTIDE SEQUENCE [LARGE SCALE GENOMIC DNA]</scope>
    <source>
        <strain evidence="12 13">CCAP 1055/1</strain>
    </source>
</reference>
<gene>
    <name evidence="12" type="ORF">PHATRDRAFT_13752</name>
</gene>
<dbReference type="PANTHER" id="PTHR45760">
    <property type="entry name" value="FI19922P1-RELATED"/>
    <property type="match status" value="1"/>
</dbReference>
<dbReference type="Proteomes" id="UP000000759">
    <property type="component" value="Chromosome 12"/>
</dbReference>
<evidence type="ECO:0000256" key="4">
    <source>
        <dbReference type="ARBA" id="ARBA00022692"/>
    </source>
</evidence>
<evidence type="ECO:0008006" key="14">
    <source>
        <dbReference type="Google" id="ProtNLM"/>
    </source>
</evidence>
<dbReference type="InterPro" id="IPR002067">
    <property type="entry name" value="MCP"/>
</dbReference>
<name>B7G1Z0_PHATC</name>
<dbReference type="GO" id="GO:1990542">
    <property type="term" value="P:mitochondrial transmembrane transport"/>
    <property type="evidence" value="ECO:0007669"/>
    <property type="project" value="InterPro"/>
</dbReference>
<dbReference type="GeneID" id="7202074"/>
<comment type="similarity">
    <text evidence="2 11">Belongs to the mitochondrial carrier (TC 2.A.29) family.</text>
</comment>
<proteinExistence type="inferred from homology"/>
<accession>B7G1Z0</accession>
<keyword evidence="6" id="KW-0999">Mitochondrion inner membrane</keyword>
<dbReference type="eggNOG" id="KOG0761">
    <property type="taxonomic scope" value="Eukaryota"/>
</dbReference>
<keyword evidence="9 10" id="KW-0472">Membrane</keyword>
<evidence type="ECO:0000256" key="7">
    <source>
        <dbReference type="ARBA" id="ARBA00022989"/>
    </source>
</evidence>
<evidence type="ECO:0000256" key="1">
    <source>
        <dbReference type="ARBA" id="ARBA00004448"/>
    </source>
</evidence>
<evidence type="ECO:0000256" key="11">
    <source>
        <dbReference type="RuleBase" id="RU000488"/>
    </source>
</evidence>
<dbReference type="STRING" id="556484.B7G1Z0"/>
<keyword evidence="8" id="KW-0496">Mitochondrion</keyword>
<organism evidence="12 13">
    <name type="scientific">Phaeodactylum tricornutum (strain CCAP 1055/1)</name>
    <dbReference type="NCBI Taxonomy" id="556484"/>
    <lineage>
        <taxon>Eukaryota</taxon>
        <taxon>Sar</taxon>
        <taxon>Stramenopiles</taxon>
        <taxon>Ochrophyta</taxon>
        <taxon>Bacillariophyta</taxon>
        <taxon>Bacillariophyceae</taxon>
        <taxon>Bacillariophycidae</taxon>
        <taxon>Naviculales</taxon>
        <taxon>Phaeodactylaceae</taxon>
        <taxon>Phaeodactylum</taxon>
    </lineage>
</organism>
<comment type="subcellular location">
    <subcellularLocation>
        <location evidence="1">Mitochondrion inner membrane</location>
        <topology evidence="1">Multi-pass membrane protein</topology>
    </subcellularLocation>
</comment>
<evidence type="ECO:0000256" key="5">
    <source>
        <dbReference type="ARBA" id="ARBA00022737"/>
    </source>
</evidence>
<dbReference type="InterPro" id="IPR023395">
    <property type="entry name" value="MCP_dom_sf"/>
</dbReference>
<feature type="repeat" description="Solcar" evidence="10">
    <location>
        <begin position="58"/>
        <end position="145"/>
    </location>
</feature>
<dbReference type="SUPFAM" id="SSF103506">
    <property type="entry name" value="Mitochondrial carrier"/>
    <property type="match status" value="1"/>
</dbReference>
<sequence>RSLGTFAMIRRIFLEEGYSGIYAGLRPTLVMAIPNTVLYFSAYEEFVGSLRQGAEDPSASWIPLLAGGSARFLASTLTAPFEFLRTREASMVGHDRPALGMTVQFRAIVKTDGAGALFRGLRPTLLRDVPFSAIYWLCLERFRESWQRQSTVAPSPVEQAGQAFLNGATAGMIAAACTTPFDVVKTRQQAVSESTTVTFTGTLAQMRSIIAKEGVAGLWRGNQARMLKVAPACAIMISCYEFGKRVLE</sequence>
<feature type="repeat" description="Solcar" evidence="10">
    <location>
        <begin position="1"/>
        <end position="49"/>
    </location>
</feature>
<evidence type="ECO:0000256" key="6">
    <source>
        <dbReference type="ARBA" id="ARBA00022792"/>
    </source>
</evidence>
<feature type="non-terminal residue" evidence="12">
    <location>
        <position position="1"/>
    </location>
</feature>
<keyword evidence="5" id="KW-0677">Repeat</keyword>
<dbReference type="EMBL" id="CM000614">
    <property type="protein sequence ID" value="EEC47042.1"/>
    <property type="molecule type" value="Genomic_DNA"/>
</dbReference>
<evidence type="ECO:0000256" key="10">
    <source>
        <dbReference type="PROSITE-ProRule" id="PRU00282"/>
    </source>
</evidence>
<reference evidence="13" key="2">
    <citation type="submission" date="2008-08" db="EMBL/GenBank/DDBJ databases">
        <authorList>
            <consortium name="Diatom Consortium"/>
            <person name="Grigoriev I."/>
            <person name="Grimwood J."/>
            <person name="Kuo A."/>
            <person name="Otillar R.P."/>
            <person name="Salamov A."/>
            <person name="Detter J.C."/>
            <person name="Lindquist E."/>
            <person name="Shapiro H."/>
            <person name="Lucas S."/>
            <person name="Glavina del Rio T."/>
            <person name="Pitluck S."/>
            <person name="Rokhsar D."/>
            <person name="Bowler C."/>
        </authorList>
    </citation>
    <scope>GENOME REANNOTATION</scope>
    <source>
        <strain evidence="13">CCAP 1055/1</strain>
    </source>
</reference>
<dbReference type="RefSeq" id="XP_002181119.1">
    <property type="nucleotide sequence ID" value="XM_002181083.1"/>
</dbReference>
<evidence type="ECO:0000256" key="8">
    <source>
        <dbReference type="ARBA" id="ARBA00023128"/>
    </source>
</evidence>
<evidence type="ECO:0000256" key="9">
    <source>
        <dbReference type="ARBA" id="ARBA00023136"/>
    </source>
</evidence>
<dbReference type="InterPro" id="IPR018108">
    <property type="entry name" value="MCP_transmembrane"/>
</dbReference>
<dbReference type="PaxDb" id="2850-Phatr13752"/>
<evidence type="ECO:0000256" key="2">
    <source>
        <dbReference type="ARBA" id="ARBA00006375"/>
    </source>
</evidence>
<keyword evidence="13" id="KW-1185">Reference proteome</keyword>
<evidence type="ECO:0000313" key="12">
    <source>
        <dbReference type="EMBL" id="EEC47042.1"/>
    </source>
</evidence>
<evidence type="ECO:0000256" key="3">
    <source>
        <dbReference type="ARBA" id="ARBA00022448"/>
    </source>
</evidence>
<dbReference type="KEGG" id="pti:PHATRDRAFT_13752"/>
<keyword evidence="7" id="KW-1133">Transmembrane helix</keyword>
<dbReference type="PANTHER" id="PTHR45760:SF2">
    <property type="entry name" value="FI19922P1-RELATED"/>
    <property type="match status" value="1"/>
</dbReference>
<dbReference type="InParanoid" id="B7G1Z0"/>
<dbReference type="PROSITE" id="PS50920">
    <property type="entry name" value="SOLCAR"/>
    <property type="match status" value="3"/>
</dbReference>
<dbReference type="Gene3D" id="1.50.40.10">
    <property type="entry name" value="Mitochondrial carrier domain"/>
    <property type="match status" value="1"/>
</dbReference>
<dbReference type="GO" id="GO:0005743">
    <property type="term" value="C:mitochondrial inner membrane"/>
    <property type="evidence" value="ECO:0007669"/>
    <property type="project" value="UniProtKB-SubCell"/>
</dbReference>
<dbReference type="PRINTS" id="PR00926">
    <property type="entry name" value="MITOCARRIER"/>
</dbReference>
<dbReference type="AlphaFoldDB" id="B7G1Z0"/>
<evidence type="ECO:0000313" key="13">
    <source>
        <dbReference type="Proteomes" id="UP000000759"/>
    </source>
</evidence>
<dbReference type="OrthoDB" id="1747031at2759"/>
<keyword evidence="3 11" id="KW-0813">Transport</keyword>
<dbReference type="Pfam" id="PF00153">
    <property type="entry name" value="Mito_carr"/>
    <property type="match status" value="3"/>
</dbReference>
<feature type="repeat" description="Solcar" evidence="10">
    <location>
        <begin position="158"/>
        <end position="246"/>
    </location>
</feature>
<keyword evidence="4 10" id="KW-0812">Transmembrane</keyword>
<protein>
    <recommendedName>
        <fullName evidence="14">Mitochondrial carrier protein</fullName>
    </recommendedName>
</protein>
<dbReference type="InterPro" id="IPR045315">
    <property type="entry name" value="Mtm1-like"/>
</dbReference>